<comment type="caution">
    <text evidence="2">The sequence shown here is derived from an EMBL/GenBank/DDBJ whole genome shotgun (WGS) entry which is preliminary data.</text>
</comment>
<dbReference type="EMBL" id="JARXVH010000028">
    <property type="protein sequence ID" value="MDH6221984.1"/>
    <property type="molecule type" value="Genomic_DNA"/>
</dbReference>
<dbReference type="CDD" id="cd04301">
    <property type="entry name" value="NAT_SF"/>
    <property type="match status" value="1"/>
</dbReference>
<proteinExistence type="predicted"/>
<feature type="domain" description="N-acetyltransferase" evidence="1">
    <location>
        <begin position="6"/>
        <end position="158"/>
    </location>
</feature>
<evidence type="ECO:0000313" key="3">
    <source>
        <dbReference type="Proteomes" id="UP001160499"/>
    </source>
</evidence>
<reference evidence="2 3" key="1">
    <citation type="submission" date="2023-04" db="EMBL/GenBank/DDBJ databases">
        <title>Forest soil microbial communities from Buena Vista Peninsula, Colon Province, Panama.</title>
        <authorList>
            <person name="Bouskill N."/>
        </authorList>
    </citation>
    <scope>NUCLEOTIDE SEQUENCE [LARGE SCALE GENOMIC DNA]</scope>
    <source>
        <strain evidence="2 3">GGS1</strain>
    </source>
</reference>
<protein>
    <submittedName>
        <fullName evidence="2">N-acetyltransferase YhbS</fullName>
    </submittedName>
</protein>
<evidence type="ECO:0000313" key="2">
    <source>
        <dbReference type="EMBL" id="MDH6221984.1"/>
    </source>
</evidence>
<dbReference type="RefSeq" id="WP_280882660.1">
    <property type="nucleotide sequence ID" value="NZ_JARXVH010000028.1"/>
</dbReference>
<dbReference type="InterPro" id="IPR016181">
    <property type="entry name" value="Acyl_CoA_acyltransferase"/>
</dbReference>
<dbReference type="Gene3D" id="3.40.630.30">
    <property type="match status" value="1"/>
</dbReference>
<dbReference type="Proteomes" id="UP001160499">
    <property type="component" value="Unassembled WGS sequence"/>
</dbReference>
<sequence>MKTETKAEHEIDSSSREAIQELLSACFPQYPSRTYYKQLPHLRHLAWEDGILAAQVGIDHRMIKNGDTALRIFGIIDLCVAASARSRGIASRLLAEVEAAARTSGVDAILLFADDPRIYLANGYEKVANCAKWLMINDHETLGIAEKPIAEMMVKMLSGDSWDEGSVDLLGYLF</sequence>
<organism evidence="2 3">
    <name type="scientific">Streptomyces pseudovenezuelae</name>
    <dbReference type="NCBI Taxonomy" id="67350"/>
    <lineage>
        <taxon>Bacteria</taxon>
        <taxon>Bacillati</taxon>
        <taxon>Actinomycetota</taxon>
        <taxon>Actinomycetes</taxon>
        <taxon>Kitasatosporales</taxon>
        <taxon>Streptomycetaceae</taxon>
        <taxon>Streptomyces</taxon>
        <taxon>Streptomyces aurantiacus group</taxon>
    </lineage>
</organism>
<evidence type="ECO:0000259" key="1">
    <source>
        <dbReference type="PROSITE" id="PS51186"/>
    </source>
</evidence>
<keyword evidence="3" id="KW-1185">Reference proteome</keyword>
<gene>
    <name evidence="2" type="ORF">M2283_009331</name>
</gene>
<dbReference type="PROSITE" id="PS51186">
    <property type="entry name" value="GNAT"/>
    <property type="match status" value="1"/>
</dbReference>
<dbReference type="SUPFAM" id="SSF55729">
    <property type="entry name" value="Acyl-CoA N-acyltransferases (Nat)"/>
    <property type="match status" value="1"/>
</dbReference>
<dbReference type="Pfam" id="PF13527">
    <property type="entry name" value="Acetyltransf_9"/>
    <property type="match status" value="1"/>
</dbReference>
<dbReference type="InterPro" id="IPR000182">
    <property type="entry name" value="GNAT_dom"/>
</dbReference>
<name>A0ABT6M2V4_9ACTN</name>
<accession>A0ABT6M2V4</accession>